<keyword evidence="4" id="KW-1185">Reference proteome</keyword>
<accession>A0A7I8VP42</accession>
<dbReference type="EMBL" id="CAJFCJ010000008">
    <property type="protein sequence ID" value="CAD5118060.1"/>
    <property type="molecule type" value="Genomic_DNA"/>
</dbReference>
<protein>
    <recommendedName>
        <fullName evidence="2">NADAR domain-containing protein</fullName>
    </recommendedName>
</protein>
<dbReference type="SUPFAM" id="SSF143990">
    <property type="entry name" value="YbiA-like"/>
    <property type="match status" value="1"/>
</dbReference>
<dbReference type="Gene3D" id="1.10.357.40">
    <property type="entry name" value="YbiA-like"/>
    <property type="match status" value="1"/>
</dbReference>
<dbReference type="Pfam" id="PF08719">
    <property type="entry name" value="NADAR"/>
    <property type="match status" value="1"/>
</dbReference>
<gene>
    <name evidence="3" type="ORF">DGYR_LOCUS6499</name>
</gene>
<evidence type="ECO:0000256" key="1">
    <source>
        <dbReference type="SAM" id="MobiDB-lite"/>
    </source>
</evidence>
<proteinExistence type="predicted"/>
<reference evidence="3 4" key="1">
    <citation type="submission" date="2020-08" db="EMBL/GenBank/DDBJ databases">
        <authorList>
            <person name="Hejnol A."/>
        </authorList>
    </citation>
    <scope>NUCLEOTIDE SEQUENCE [LARGE SCALE GENOMIC DNA]</scope>
</reference>
<dbReference type="AlphaFoldDB" id="A0A7I8VP42"/>
<evidence type="ECO:0000259" key="2">
    <source>
        <dbReference type="Pfam" id="PF08719"/>
    </source>
</evidence>
<name>A0A7I8VP42_9ANNE</name>
<dbReference type="InterPro" id="IPR012816">
    <property type="entry name" value="NADAR"/>
</dbReference>
<feature type="region of interest" description="Disordered" evidence="1">
    <location>
        <begin position="188"/>
        <end position="210"/>
    </location>
</feature>
<dbReference type="OrthoDB" id="206452at2759"/>
<evidence type="ECO:0000313" key="3">
    <source>
        <dbReference type="EMBL" id="CAD5118060.1"/>
    </source>
</evidence>
<dbReference type="CDD" id="cd15457">
    <property type="entry name" value="NADAR"/>
    <property type="match status" value="1"/>
</dbReference>
<feature type="domain" description="NADAR" evidence="2">
    <location>
        <begin position="28"/>
        <end position="182"/>
    </location>
</feature>
<dbReference type="Proteomes" id="UP000549394">
    <property type="component" value="Unassembled WGS sequence"/>
</dbReference>
<comment type="caution">
    <text evidence="3">The sequence shown here is derived from an EMBL/GenBank/DDBJ whole genome shotgun (WGS) entry which is preliminary data.</text>
</comment>
<evidence type="ECO:0000313" key="4">
    <source>
        <dbReference type="Proteomes" id="UP000549394"/>
    </source>
</evidence>
<dbReference type="NCBIfam" id="TIGR02464">
    <property type="entry name" value="ribofla_fusion"/>
    <property type="match status" value="1"/>
</dbReference>
<dbReference type="InterPro" id="IPR037238">
    <property type="entry name" value="YbiA-like_sf"/>
</dbReference>
<organism evidence="3 4">
    <name type="scientific">Dimorphilus gyrociliatus</name>
    <dbReference type="NCBI Taxonomy" id="2664684"/>
    <lineage>
        <taxon>Eukaryota</taxon>
        <taxon>Metazoa</taxon>
        <taxon>Spiralia</taxon>
        <taxon>Lophotrochozoa</taxon>
        <taxon>Annelida</taxon>
        <taxon>Polychaeta</taxon>
        <taxon>Polychaeta incertae sedis</taxon>
        <taxon>Dinophilidae</taxon>
        <taxon>Dimorphilus</taxon>
    </lineage>
</organism>
<sequence>MATGGICTLNDSELKVLKGTNGKEYGFFYTKVSPFSQFYNAEFEAPGEDMYGANKFTCAEMYMMYCKARLFKDDAIAEKILKERAPPRIKALGRKVKNFDDKIWKNHCFDFVVQGNYYKFSQNNTLKDYIISTKNIHLAEASPSDRIWGIGMKITDPNIADERNWKGRNLLGKALMEVRKRILTQDSSTSGSDELSIVTDDESGGENVYI</sequence>